<dbReference type="InterPro" id="IPR011673">
    <property type="entry name" value="DUF1615"/>
</dbReference>
<dbReference type="PATRIC" id="fig|1341683.3.peg.1281"/>
<comment type="caution">
    <text evidence="1">The sequence shown here is derived from an EMBL/GenBank/DDBJ whole genome shotgun (WGS) entry which is preliminary data.</text>
</comment>
<evidence type="ECO:0000313" key="2">
    <source>
        <dbReference type="Proteomes" id="UP000018418"/>
    </source>
</evidence>
<dbReference type="Pfam" id="PF07759">
    <property type="entry name" value="DUF1615"/>
    <property type="match status" value="1"/>
</dbReference>
<evidence type="ECO:0000313" key="1">
    <source>
        <dbReference type="EMBL" id="ESK50796.1"/>
    </source>
</evidence>
<gene>
    <name evidence="1" type="ORF">P255_01294</name>
</gene>
<name>V2UQD5_9GAMM</name>
<organism evidence="1 2">
    <name type="scientific">Acinetobacter brisouii CIP 110357</name>
    <dbReference type="NCBI Taxonomy" id="1341683"/>
    <lineage>
        <taxon>Bacteria</taxon>
        <taxon>Pseudomonadati</taxon>
        <taxon>Pseudomonadota</taxon>
        <taxon>Gammaproteobacteria</taxon>
        <taxon>Moraxellales</taxon>
        <taxon>Moraxellaceae</taxon>
        <taxon>Acinetobacter</taxon>
    </lineage>
</organism>
<protein>
    <recommendedName>
        <fullName evidence="3">DUF1615 domain-containing protein</fullName>
    </recommendedName>
</protein>
<accession>V2UQD5</accession>
<dbReference type="STRING" id="396323.VH98_11675"/>
<dbReference type="HOGENOM" id="CLU_048230_1_0_6"/>
<proteinExistence type="predicted"/>
<dbReference type="AlphaFoldDB" id="V2UQD5"/>
<dbReference type="Proteomes" id="UP000018418">
    <property type="component" value="Unassembled WGS sequence"/>
</dbReference>
<reference evidence="1 2" key="1">
    <citation type="submission" date="2013-10" db="EMBL/GenBank/DDBJ databases">
        <title>The Genome Sequence of Acinetobacter brisouii CIP 110357.</title>
        <authorList>
            <consortium name="The Broad Institute Genomics Platform"/>
            <consortium name="The Broad Institute Genome Sequencing Center for Infectious Disease"/>
            <person name="Cerqueira G."/>
            <person name="Feldgarden M."/>
            <person name="Courvalin P."/>
            <person name="Grillot-Courvalin C."/>
            <person name="Clermont D."/>
            <person name="Rocha E."/>
            <person name="Yoon E.-J."/>
            <person name="Nemec A."/>
            <person name="Young S.K."/>
            <person name="Zeng Q."/>
            <person name="Gargeya S."/>
            <person name="Fitzgerald M."/>
            <person name="Abouelleil A."/>
            <person name="Alvarado L."/>
            <person name="Berlin A.M."/>
            <person name="Chapman S.B."/>
            <person name="Gainer-Dewar J."/>
            <person name="Goldberg J."/>
            <person name="Gnerre S."/>
            <person name="Griggs A."/>
            <person name="Gujja S."/>
            <person name="Hansen M."/>
            <person name="Howarth C."/>
            <person name="Imamovic A."/>
            <person name="Ireland A."/>
            <person name="Larimer J."/>
            <person name="McCowan C."/>
            <person name="Murphy C."/>
            <person name="Pearson M."/>
            <person name="Poon T.W."/>
            <person name="Priest M."/>
            <person name="Roberts A."/>
            <person name="Saif S."/>
            <person name="Shea T."/>
            <person name="Sykes S."/>
            <person name="Wortman J."/>
            <person name="Nusbaum C."/>
            <person name="Birren B."/>
        </authorList>
    </citation>
    <scope>NUCLEOTIDE SEQUENCE [LARGE SCALE GENOMIC DNA]</scope>
    <source>
        <strain evidence="1 2">CIP 110357</strain>
    </source>
</reference>
<dbReference type="EMBL" id="AYEU01000006">
    <property type="protein sequence ID" value="ESK50796.1"/>
    <property type="molecule type" value="Genomic_DNA"/>
</dbReference>
<sequence>MSVWPHMNKSSYLQPICRVLTVLAISTGLVACGDNSLFSKDDEKILQEKQIKRLIPPHASNRESWAKDMSDIMDELKIEKSKQNVCTIVAIIDQESNFVANPRVPGLGKKAVAEVNTRLQEKFTDKLGETLGTPIAGYFEKVLKTQPSPENSYLKQLGKVKTEQDVDVLYRQIFDYMSKHYHVSALTGAAKLVGQDIGERMNPVTTLGSMQVLVRYAQDHQKDRMNVNELRDYLYTQYGGMYYGIHRLMMYKADYDKPIYRFADYNSGMYSSRNASVQKALNTLTDSELSLDGDLLLYDKNENVQSAQSSTELAISKLFAQNGVIITARQLRSDLKEEKTQNFEKTQTYLTIAKLYQQKTEKEMPYAVMPQVVISGPKLSRDYNTNWYASRVNGRYETCMHRAKRLKES</sequence>
<keyword evidence="2" id="KW-1185">Reference proteome</keyword>
<evidence type="ECO:0008006" key="3">
    <source>
        <dbReference type="Google" id="ProtNLM"/>
    </source>
</evidence>